<evidence type="ECO:0000256" key="1">
    <source>
        <dbReference type="SAM" id="MobiDB-lite"/>
    </source>
</evidence>
<dbReference type="Gramene" id="Pp3c5_26960V3.1">
    <property type="protein sequence ID" value="Pp3c5_26960V3.1"/>
    <property type="gene ID" value="Pp3c5_26960"/>
</dbReference>
<proteinExistence type="predicted"/>
<dbReference type="AlphaFoldDB" id="A0A2K1KL87"/>
<feature type="compositionally biased region" description="Polar residues" evidence="1">
    <location>
        <begin position="1"/>
        <end position="12"/>
    </location>
</feature>
<name>A0A2K1KL87_PHYPA</name>
<feature type="region of interest" description="Disordered" evidence="1">
    <location>
        <begin position="1"/>
        <end position="29"/>
    </location>
</feature>
<dbReference type="InParanoid" id="A0A2K1KL87"/>
<accession>A0A2K1KL87</accession>
<keyword evidence="4" id="KW-1185">Reference proteome</keyword>
<reference evidence="2 4" key="1">
    <citation type="journal article" date="2008" name="Science">
        <title>The Physcomitrella genome reveals evolutionary insights into the conquest of land by plants.</title>
        <authorList>
            <person name="Rensing S."/>
            <person name="Lang D."/>
            <person name="Zimmer A."/>
            <person name="Terry A."/>
            <person name="Salamov A."/>
            <person name="Shapiro H."/>
            <person name="Nishiyama T."/>
            <person name="Perroud P.-F."/>
            <person name="Lindquist E."/>
            <person name="Kamisugi Y."/>
            <person name="Tanahashi T."/>
            <person name="Sakakibara K."/>
            <person name="Fujita T."/>
            <person name="Oishi K."/>
            <person name="Shin-I T."/>
            <person name="Kuroki Y."/>
            <person name="Toyoda A."/>
            <person name="Suzuki Y."/>
            <person name="Hashimoto A."/>
            <person name="Yamaguchi K."/>
            <person name="Sugano A."/>
            <person name="Kohara Y."/>
            <person name="Fujiyama A."/>
            <person name="Anterola A."/>
            <person name="Aoki S."/>
            <person name="Ashton N."/>
            <person name="Barbazuk W.B."/>
            <person name="Barker E."/>
            <person name="Bennetzen J."/>
            <person name="Bezanilla M."/>
            <person name="Blankenship R."/>
            <person name="Cho S.H."/>
            <person name="Dutcher S."/>
            <person name="Estelle M."/>
            <person name="Fawcett J.A."/>
            <person name="Gundlach H."/>
            <person name="Hanada K."/>
            <person name="Heyl A."/>
            <person name="Hicks K.A."/>
            <person name="Hugh J."/>
            <person name="Lohr M."/>
            <person name="Mayer K."/>
            <person name="Melkozernov A."/>
            <person name="Murata T."/>
            <person name="Nelson D."/>
            <person name="Pils B."/>
            <person name="Prigge M."/>
            <person name="Reiss B."/>
            <person name="Renner T."/>
            <person name="Rombauts S."/>
            <person name="Rushton P."/>
            <person name="Sanderfoot A."/>
            <person name="Schween G."/>
            <person name="Shiu S.-H."/>
            <person name="Stueber K."/>
            <person name="Theodoulou F.L."/>
            <person name="Tu H."/>
            <person name="Van de Peer Y."/>
            <person name="Verrier P.J."/>
            <person name="Waters E."/>
            <person name="Wood A."/>
            <person name="Yang L."/>
            <person name="Cove D."/>
            <person name="Cuming A."/>
            <person name="Hasebe M."/>
            <person name="Lucas S."/>
            <person name="Mishler D.B."/>
            <person name="Reski R."/>
            <person name="Grigoriev I."/>
            <person name="Quatrano R.S."/>
            <person name="Boore J.L."/>
        </authorList>
    </citation>
    <scope>NUCLEOTIDE SEQUENCE [LARGE SCALE GENOMIC DNA]</scope>
    <source>
        <strain evidence="3 4">cv. Gransden 2004</strain>
    </source>
</reference>
<dbReference type="EnsemblPlants" id="Pp3c5_26960V3.1">
    <property type="protein sequence ID" value="Pp3c5_26960V3.1"/>
    <property type="gene ID" value="Pp3c5_26960"/>
</dbReference>
<sequence>MIFKTSDIQMHGSSPHLEARSPSNTGVTTFSRTFKDDNHMPRFFPVGLVALNLEICPHLVTLEMEATQTTTLDFCGCGALSQASI</sequence>
<reference evidence="2 4" key="2">
    <citation type="journal article" date="2018" name="Plant J.">
        <title>The Physcomitrella patens chromosome-scale assembly reveals moss genome structure and evolution.</title>
        <authorList>
            <person name="Lang D."/>
            <person name="Ullrich K.K."/>
            <person name="Murat F."/>
            <person name="Fuchs J."/>
            <person name="Jenkins J."/>
            <person name="Haas F.B."/>
            <person name="Piednoel M."/>
            <person name="Gundlach H."/>
            <person name="Van Bel M."/>
            <person name="Meyberg R."/>
            <person name="Vives C."/>
            <person name="Morata J."/>
            <person name="Symeonidi A."/>
            <person name="Hiss M."/>
            <person name="Muchero W."/>
            <person name="Kamisugi Y."/>
            <person name="Saleh O."/>
            <person name="Blanc G."/>
            <person name="Decker E.L."/>
            <person name="van Gessel N."/>
            <person name="Grimwood J."/>
            <person name="Hayes R.D."/>
            <person name="Graham S.W."/>
            <person name="Gunter L.E."/>
            <person name="McDaniel S.F."/>
            <person name="Hoernstein S.N.W."/>
            <person name="Larsson A."/>
            <person name="Li F.W."/>
            <person name="Perroud P.F."/>
            <person name="Phillips J."/>
            <person name="Ranjan P."/>
            <person name="Rokshar D.S."/>
            <person name="Rothfels C.J."/>
            <person name="Schneider L."/>
            <person name="Shu S."/>
            <person name="Stevenson D.W."/>
            <person name="Thummler F."/>
            <person name="Tillich M."/>
            <person name="Villarreal Aguilar J.C."/>
            <person name="Widiez T."/>
            <person name="Wong G.K."/>
            <person name="Wymore A."/>
            <person name="Zhang Y."/>
            <person name="Zimmer A.D."/>
            <person name="Quatrano R.S."/>
            <person name="Mayer K.F.X."/>
            <person name="Goodstein D."/>
            <person name="Casacuberta J.M."/>
            <person name="Vandepoele K."/>
            <person name="Reski R."/>
            <person name="Cuming A.C."/>
            <person name="Tuskan G.A."/>
            <person name="Maumus F."/>
            <person name="Salse J."/>
            <person name="Schmutz J."/>
            <person name="Rensing S.A."/>
        </authorList>
    </citation>
    <scope>NUCLEOTIDE SEQUENCE [LARGE SCALE GENOMIC DNA]</scope>
    <source>
        <strain evidence="3 4">cv. Gransden 2004</strain>
    </source>
</reference>
<protein>
    <submittedName>
        <fullName evidence="2 3">Uncharacterized protein</fullName>
    </submittedName>
</protein>
<organism evidence="2">
    <name type="scientific">Physcomitrium patens</name>
    <name type="common">Spreading-leaved earth moss</name>
    <name type="synonym">Physcomitrella patens</name>
    <dbReference type="NCBI Taxonomy" id="3218"/>
    <lineage>
        <taxon>Eukaryota</taxon>
        <taxon>Viridiplantae</taxon>
        <taxon>Streptophyta</taxon>
        <taxon>Embryophyta</taxon>
        <taxon>Bryophyta</taxon>
        <taxon>Bryophytina</taxon>
        <taxon>Bryopsida</taxon>
        <taxon>Funariidae</taxon>
        <taxon>Funariales</taxon>
        <taxon>Funariaceae</taxon>
        <taxon>Physcomitrium</taxon>
    </lineage>
</organism>
<dbReference type="Proteomes" id="UP000006727">
    <property type="component" value="Chromosome 5"/>
</dbReference>
<dbReference type="PaxDb" id="3218-PP1S154_127V6.1"/>
<gene>
    <name evidence="2" type="ORF">PHYPA_008217</name>
</gene>
<dbReference type="EMBL" id="ABEU02000005">
    <property type="protein sequence ID" value="PNR54540.1"/>
    <property type="molecule type" value="Genomic_DNA"/>
</dbReference>
<reference evidence="3" key="3">
    <citation type="submission" date="2020-12" db="UniProtKB">
        <authorList>
            <consortium name="EnsemblPlants"/>
        </authorList>
    </citation>
    <scope>IDENTIFICATION</scope>
</reference>
<evidence type="ECO:0000313" key="4">
    <source>
        <dbReference type="Proteomes" id="UP000006727"/>
    </source>
</evidence>
<evidence type="ECO:0000313" key="3">
    <source>
        <dbReference type="EnsemblPlants" id="Pp3c5_26960V3.1"/>
    </source>
</evidence>
<evidence type="ECO:0000313" key="2">
    <source>
        <dbReference type="EMBL" id="PNR54540.1"/>
    </source>
</evidence>